<evidence type="ECO:0000313" key="1">
    <source>
        <dbReference type="EMBL" id="EIJ87128.1"/>
    </source>
</evidence>
<dbReference type="Proteomes" id="UP000002872">
    <property type="component" value="Unassembled WGS sequence"/>
</dbReference>
<name>I3ED31_NEMP3</name>
<reference evidence="1" key="1">
    <citation type="submission" date="2011-01" db="EMBL/GenBank/DDBJ databases">
        <title>The Genome Sequence of Nematocida parisii strain ERTm3.</title>
        <authorList>
            <consortium name="The Broad Institute Genome Sequencing Platform"/>
            <consortium name="The Broad Institute Genome Sequencing Center for Infectious Disease"/>
            <person name="Cuomo C."/>
            <person name="Troemel E."/>
            <person name="Young S.K."/>
            <person name="Zeng Q."/>
            <person name="Gargeya S."/>
            <person name="Fitzgerald M."/>
            <person name="Haas B."/>
            <person name="Abouelleil A."/>
            <person name="Alvarado L."/>
            <person name="Arachchi H.M."/>
            <person name="Berlin A."/>
            <person name="Chapman S.B."/>
            <person name="Gearin G."/>
            <person name="Goldberg J."/>
            <person name="Griggs A."/>
            <person name="Gujja S."/>
            <person name="Hansen M."/>
            <person name="Heiman D."/>
            <person name="Howarth C."/>
            <person name="Larimer J."/>
            <person name="Lui A."/>
            <person name="MacDonald P.J.P."/>
            <person name="McCowen C."/>
            <person name="Montmayeur A."/>
            <person name="Murphy C."/>
            <person name="Neiman D."/>
            <person name="Pearson M."/>
            <person name="Priest M."/>
            <person name="Roberts A."/>
            <person name="Saif S."/>
            <person name="Shea T."/>
            <person name="Sisk P."/>
            <person name="Stolte C."/>
            <person name="Sykes S."/>
            <person name="Wortman J."/>
            <person name="Nusbaum C."/>
            <person name="Birren B."/>
        </authorList>
    </citation>
    <scope>NUCLEOTIDE SEQUENCE</scope>
    <source>
        <strain evidence="1">ERTm3</strain>
    </source>
</reference>
<dbReference type="VEuPathDB" id="MicrosporidiaDB:NEQG_02682"/>
<sequence length="41" mass="4723">MITTGNRKLVCNYNGHRPIQRGRLITTGNRKLVCNYNGHRP</sequence>
<proteinExistence type="predicted"/>
<dbReference type="EMBL" id="GL870889">
    <property type="protein sequence ID" value="EIJ87128.1"/>
    <property type="molecule type" value="Genomic_DNA"/>
</dbReference>
<organism evidence="1 2">
    <name type="scientific">Nematocida parisii (strain ERTm3)</name>
    <name type="common">Nematode killer fungus</name>
    <dbReference type="NCBI Taxonomy" id="935791"/>
    <lineage>
        <taxon>Eukaryota</taxon>
        <taxon>Fungi</taxon>
        <taxon>Fungi incertae sedis</taxon>
        <taxon>Microsporidia</taxon>
        <taxon>Nematocida</taxon>
    </lineage>
</organism>
<gene>
    <name evidence="1" type="ORF">NEQG_02682</name>
</gene>
<feature type="non-terminal residue" evidence="1">
    <location>
        <position position="41"/>
    </location>
</feature>
<accession>I3ED31</accession>
<keyword evidence="2" id="KW-1185">Reference proteome</keyword>
<dbReference type="HOGENOM" id="CLU_3282327_0_0_1"/>
<protein>
    <submittedName>
        <fullName evidence="1">Uncharacterized protein</fullName>
    </submittedName>
</protein>
<dbReference type="AlphaFoldDB" id="I3ED31"/>
<evidence type="ECO:0000313" key="2">
    <source>
        <dbReference type="Proteomes" id="UP000002872"/>
    </source>
</evidence>
<dbReference type="InParanoid" id="I3ED31"/>